<feature type="region of interest" description="Disordered" evidence="1">
    <location>
        <begin position="1"/>
        <end position="92"/>
    </location>
</feature>
<evidence type="ECO:0000313" key="2">
    <source>
        <dbReference type="EMBL" id="CAJ64448.1"/>
    </source>
</evidence>
<organism evidence="2 3">
    <name type="scientific">Frankia alni (strain DSM 45986 / CECT 9034 / ACN14a)</name>
    <dbReference type="NCBI Taxonomy" id="326424"/>
    <lineage>
        <taxon>Bacteria</taxon>
        <taxon>Bacillati</taxon>
        <taxon>Actinomycetota</taxon>
        <taxon>Actinomycetes</taxon>
        <taxon>Frankiales</taxon>
        <taxon>Frankiaceae</taxon>
        <taxon>Frankia</taxon>
    </lineage>
</organism>
<name>Q0RDM0_FRAAA</name>
<dbReference type="Proteomes" id="UP000000657">
    <property type="component" value="Chromosome"/>
</dbReference>
<proteinExistence type="predicted"/>
<feature type="compositionally biased region" description="Basic residues" evidence="1">
    <location>
        <begin position="74"/>
        <end position="86"/>
    </location>
</feature>
<evidence type="ECO:0000256" key="1">
    <source>
        <dbReference type="SAM" id="MobiDB-lite"/>
    </source>
</evidence>
<gene>
    <name evidence="2" type="ordered locus">FRAAL5816</name>
</gene>
<dbReference type="KEGG" id="fal:FRAAL5816"/>
<dbReference type="HOGENOM" id="CLU_1893118_0_0_11"/>
<evidence type="ECO:0000313" key="3">
    <source>
        <dbReference type="Proteomes" id="UP000000657"/>
    </source>
</evidence>
<sequence length="134" mass="14216">MRAAQDARSAGAGTGTLVSRTGPGPPQPAINRHATAPQAVSPTATRRGARTRGRVHGRQPALLEVTRQAAADRHARRAASRRRRWLSRPTSVTTAAVTTHCCHVLIVAVAEAARRVVSDPTDSSHRRLVVGVCP</sequence>
<dbReference type="AlphaFoldDB" id="Q0RDM0"/>
<feature type="compositionally biased region" description="Basic residues" evidence="1">
    <location>
        <begin position="47"/>
        <end position="57"/>
    </location>
</feature>
<dbReference type="EMBL" id="CT573213">
    <property type="protein sequence ID" value="CAJ64448.1"/>
    <property type="molecule type" value="Genomic_DNA"/>
</dbReference>
<accession>Q0RDM0</accession>
<reference evidence="2 3" key="1">
    <citation type="journal article" date="2007" name="Genome Res.">
        <title>Genome characteristics of facultatively symbiotic Frankia sp. strains reflect host range and host plant biogeography.</title>
        <authorList>
            <person name="Normand P."/>
            <person name="Lapierre P."/>
            <person name="Tisa L.S."/>
            <person name="Gogarten J.P."/>
            <person name="Alloisio N."/>
            <person name="Bagnarol E."/>
            <person name="Bassi C.A."/>
            <person name="Berry A.M."/>
            <person name="Bickhart D.M."/>
            <person name="Choisne N."/>
            <person name="Couloux A."/>
            <person name="Cournoyer B."/>
            <person name="Cruveiller S."/>
            <person name="Daubin V."/>
            <person name="Demange N."/>
            <person name="Francino M.P."/>
            <person name="Goltsman E."/>
            <person name="Huang Y."/>
            <person name="Kopp O.R."/>
            <person name="Labarre L."/>
            <person name="Lapidus A."/>
            <person name="Lavire C."/>
            <person name="Marechal J."/>
            <person name="Martinez M."/>
            <person name="Mastronunzio J.E."/>
            <person name="Mullin B.C."/>
            <person name="Niemann J."/>
            <person name="Pujic P."/>
            <person name="Rawnsley T."/>
            <person name="Rouy Z."/>
            <person name="Schenowitz C."/>
            <person name="Sellstedt A."/>
            <person name="Tavares F."/>
            <person name="Tomkins J.P."/>
            <person name="Vallenet D."/>
            <person name="Valverde C."/>
            <person name="Wall L.G."/>
            <person name="Wang Y."/>
            <person name="Medigue C."/>
            <person name="Benson D.R."/>
        </authorList>
    </citation>
    <scope>NUCLEOTIDE SEQUENCE [LARGE SCALE GENOMIC DNA]</scope>
    <source>
        <strain evidence="3">DSM 45986 / CECT 9034 / ACN14a</strain>
    </source>
</reference>
<protein>
    <submittedName>
        <fullName evidence="2">Uncharacterized protein</fullName>
    </submittedName>
</protein>
<keyword evidence="3" id="KW-1185">Reference proteome</keyword>